<feature type="region of interest" description="Disordered" evidence="1">
    <location>
        <begin position="1"/>
        <end position="91"/>
    </location>
</feature>
<evidence type="ECO:0000313" key="2">
    <source>
        <dbReference type="EMBL" id="CAK0858444.1"/>
    </source>
</evidence>
<accession>A0ABN9UHN0</accession>
<feature type="compositionally biased region" description="Acidic residues" evidence="1">
    <location>
        <begin position="66"/>
        <end position="75"/>
    </location>
</feature>
<gene>
    <name evidence="2" type="ORF">PCOR1329_LOCUS48188</name>
</gene>
<sequence length="176" mass="19065">MDWRREGGLVSLPRRRLRCQTAPGHEARPRARPAAAALGPHAQAATCEPDSPESRKHRALRHGGVEEEEEEEEEERGSGEGRQKGGATGRNGACLLKQQAREKPLAHCASPLYLQGGKTGLLCKNGFLKQQAREKPLAHCASPLKRHRGAALGGRPGRPGPGAEGRERILRCDART</sequence>
<evidence type="ECO:0000256" key="1">
    <source>
        <dbReference type="SAM" id="MobiDB-lite"/>
    </source>
</evidence>
<feature type="compositionally biased region" description="Low complexity" evidence="1">
    <location>
        <begin position="32"/>
        <end position="45"/>
    </location>
</feature>
<keyword evidence="3" id="KW-1185">Reference proteome</keyword>
<organism evidence="2 3">
    <name type="scientific">Prorocentrum cordatum</name>
    <dbReference type="NCBI Taxonomy" id="2364126"/>
    <lineage>
        <taxon>Eukaryota</taxon>
        <taxon>Sar</taxon>
        <taxon>Alveolata</taxon>
        <taxon>Dinophyceae</taxon>
        <taxon>Prorocentrales</taxon>
        <taxon>Prorocentraceae</taxon>
        <taxon>Prorocentrum</taxon>
    </lineage>
</organism>
<feature type="compositionally biased region" description="Gly residues" evidence="1">
    <location>
        <begin position="151"/>
        <end position="163"/>
    </location>
</feature>
<feature type="compositionally biased region" description="Basic and acidic residues" evidence="1">
    <location>
        <begin position="164"/>
        <end position="176"/>
    </location>
</feature>
<dbReference type="EMBL" id="CAUYUJ010015817">
    <property type="protein sequence ID" value="CAK0858444.1"/>
    <property type="molecule type" value="Genomic_DNA"/>
</dbReference>
<comment type="caution">
    <text evidence="2">The sequence shown here is derived from an EMBL/GenBank/DDBJ whole genome shotgun (WGS) entry which is preliminary data.</text>
</comment>
<name>A0ABN9UHN0_9DINO</name>
<proteinExistence type="predicted"/>
<protein>
    <submittedName>
        <fullName evidence="2">Uncharacterized protein</fullName>
    </submittedName>
</protein>
<dbReference type="Proteomes" id="UP001189429">
    <property type="component" value="Unassembled WGS sequence"/>
</dbReference>
<evidence type="ECO:0000313" key="3">
    <source>
        <dbReference type="Proteomes" id="UP001189429"/>
    </source>
</evidence>
<reference evidence="2" key="1">
    <citation type="submission" date="2023-10" db="EMBL/GenBank/DDBJ databases">
        <authorList>
            <person name="Chen Y."/>
            <person name="Shah S."/>
            <person name="Dougan E. K."/>
            <person name="Thang M."/>
            <person name="Chan C."/>
        </authorList>
    </citation>
    <scope>NUCLEOTIDE SEQUENCE [LARGE SCALE GENOMIC DNA]</scope>
</reference>
<feature type="region of interest" description="Disordered" evidence="1">
    <location>
        <begin position="144"/>
        <end position="176"/>
    </location>
</feature>